<dbReference type="Proteomes" id="UP000248544">
    <property type="component" value="Unassembled WGS sequence"/>
</dbReference>
<evidence type="ECO:0000313" key="2">
    <source>
        <dbReference type="Proteomes" id="UP000248544"/>
    </source>
</evidence>
<name>A0A2W2FLS2_9ACTN</name>
<gene>
    <name evidence="1" type="ORF">C1I98_30740</name>
</gene>
<dbReference type="AlphaFoldDB" id="A0A2W2FLS2"/>
<dbReference type="EMBL" id="POUA01000340">
    <property type="protein sequence ID" value="PZG30919.1"/>
    <property type="molecule type" value="Genomic_DNA"/>
</dbReference>
<keyword evidence="2" id="KW-1185">Reference proteome</keyword>
<accession>A0A2W2FLS2</accession>
<sequence>MPHDKSAELALNFSVRDDPEHRKREDELDLATAPGYQLFFSCFVGDVDLRLDGVNFRTRFGWVATLSFAIGFAWRLSGLPAAGRMSMDFLEDDEWLSLRFDDGRVLVSSSYARGIAVVPYGDLLNLARDSLTRHADGLMAAYPRLAENRILAGRLAMVRGGPTPGA</sequence>
<evidence type="ECO:0000313" key="1">
    <source>
        <dbReference type="EMBL" id="PZG30919.1"/>
    </source>
</evidence>
<comment type="caution">
    <text evidence="1">The sequence shown here is derived from an EMBL/GenBank/DDBJ whole genome shotgun (WGS) entry which is preliminary data.</text>
</comment>
<proteinExistence type="predicted"/>
<dbReference type="RefSeq" id="WP_111170887.1">
    <property type="nucleotide sequence ID" value="NZ_POUA01000340.1"/>
</dbReference>
<reference evidence="1 2" key="1">
    <citation type="submission" date="2018-01" db="EMBL/GenBank/DDBJ databases">
        <title>Draft genome sequence of Sphaerisporangium sp. 7K107.</title>
        <authorList>
            <person name="Sahin N."/>
            <person name="Saygin H."/>
            <person name="Ay H."/>
        </authorList>
    </citation>
    <scope>NUCLEOTIDE SEQUENCE [LARGE SCALE GENOMIC DNA]</scope>
    <source>
        <strain evidence="1 2">7K107</strain>
    </source>
</reference>
<protein>
    <submittedName>
        <fullName evidence="1">Uncharacterized protein</fullName>
    </submittedName>
</protein>
<organism evidence="1 2">
    <name type="scientific">Spongiactinospora gelatinilytica</name>
    <dbReference type="NCBI Taxonomy" id="2666298"/>
    <lineage>
        <taxon>Bacteria</taxon>
        <taxon>Bacillati</taxon>
        <taxon>Actinomycetota</taxon>
        <taxon>Actinomycetes</taxon>
        <taxon>Streptosporangiales</taxon>
        <taxon>Streptosporangiaceae</taxon>
        <taxon>Spongiactinospora</taxon>
    </lineage>
</organism>